<evidence type="ECO:0000256" key="1">
    <source>
        <dbReference type="SAM" id="Phobius"/>
    </source>
</evidence>
<evidence type="ECO:0000313" key="2">
    <source>
        <dbReference type="EMBL" id="JAT40376.1"/>
    </source>
</evidence>
<accession>A0A1D1XDI5</accession>
<protein>
    <submittedName>
        <fullName evidence="2">1,3-beta-glucan synthase component bgs4</fullName>
    </submittedName>
</protein>
<reference evidence="2" key="1">
    <citation type="submission" date="2015-07" db="EMBL/GenBank/DDBJ databases">
        <title>Transcriptome Assembly of Anthurium amnicola.</title>
        <authorList>
            <person name="Suzuki J."/>
        </authorList>
    </citation>
    <scope>NUCLEOTIDE SEQUENCE</scope>
</reference>
<dbReference type="EMBL" id="GDJX01027560">
    <property type="protein sequence ID" value="JAT40376.1"/>
    <property type="molecule type" value="Transcribed_RNA"/>
</dbReference>
<feature type="transmembrane region" description="Helical" evidence="1">
    <location>
        <begin position="69"/>
        <end position="88"/>
    </location>
</feature>
<keyword evidence="1" id="KW-0812">Transmembrane</keyword>
<feature type="transmembrane region" description="Helical" evidence="1">
    <location>
        <begin position="33"/>
        <end position="57"/>
    </location>
</feature>
<name>A0A1D1XDI5_9ARAE</name>
<dbReference type="AlphaFoldDB" id="A0A1D1XDI5"/>
<organism evidence="2">
    <name type="scientific">Anthurium amnicola</name>
    <dbReference type="NCBI Taxonomy" id="1678845"/>
    <lineage>
        <taxon>Eukaryota</taxon>
        <taxon>Viridiplantae</taxon>
        <taxon>Streptophyta</taxon>
        <taxon>Embryophyta</taxon>
        <taxon>Tracheophyta</taxon>
        <taxon>Spermatophyta</taxon>
        <taxon>Magnoliopsida</taxon>
        <taxon>Liliopsida</taxon>
        <taxon>Araceae</taxon>
        <taxon>Pothoideae</taxon>
        <taxon>Potheae</taxon>
        <taxon>Anthurium</taxon>
    </lineage>
</organism>
<keyword evidence="1" id="KW-1133">Transmembrane helix</keyword>
<proteinExistence type="predicted"/>
<sequence length="101" mass="11591">MRGLYAMAVIVPFVFPVLLSLSLIGFCSPDITLGIVLQLAIMFASTKIFFMLMSVYYFHWYGSTNDLKIVILLTLYGAEFSMVWKNVFQTQPNWIKLLKPN</sequence>
<gene>
    <name evidence="2" type="primary">bgs4_3</name>
    <name evidence="2" type="ORF">g.10722</name>
</gene>
<feature type="transmembrane region" description="Helical" evidence="1">
    <location>
        <begin position="6"/>
        <end position="26"/>
    </location>
</feature>
<keyword evidence="1" id="KW-0472">Membrane</keyword>